<dbReference type="Proteomes" id="UP001597115">
    <property type="component" value="Unassembled WGS sequence"/>
</dbReference>
<keyword evidence="2" id="KW-1185">Reference proteome</keyword>
<organism evidence="1 2">
    <name type="scientific">Sphingomonas tabacisoli</name>
    <dbReference type="NCBI Taxonomy" id="2249466"/>
    <lineage>
        <taxon>Bacteria</taxon>
        <taxon>Pseudomonadati</taxon>
        <taxon>Pseudomonadota</taxon>
        <taxon>Alphaproteobacteria</taxon>
        <taxon>Sphingomonadales</taxon>
        <taxon>Sphingomonadaceae</taxon>
        <taxon>Sphingomonas</taxon>
    </lineage>
</organism>
<name>A0ABW4I4P4_9SPHN</name>
<dbReference type="EMBL" id="JBHUDY010000001">
    <property type="protein sequence ID" value="MFD1612125.1"/>
    <property type="molecule type" value="Genomic_DNA"/>
</dbReference>
<sequence length="75" mass="8251">MRAMLTLRAGGASRGKVRRSAILLVPMVLSGCVQVTAPDKPIEINLNVNVKQEVLVKLQRDAQDIIDNNPELFPK</sequence>
<dbReference type="PROSITE" id="PS51257">
    <property type="entry name" value="PROKAR_LIPOPROTEIN"/>
    <property type="match status" value="1"/>
</dbReference>
<keyword evidence="1" id="KW-0449">Lipoprotein</keyword>
<proteinExistence type="predicted"/>
<evidence type="ECO:0000313" key="2">
    <source>
        <dbReference type="Proteomes" id="UP001597115"/>
    </source>
</evidence>
<dbReference type="InterPro" id="IPR025985">
    <property type="entry name" value="YnbE"/>
</dbReference>
<accession>A0ABW4I4P4</accession>
<evidence type="ECO:0000313" key="1">
    <source>
        <dbReference type="EMBL" id="MFD1612125.1"/>
    </source>
</evidence>
<comment type="caution">
    <text evidence="1">The sequence shown here is derived from an EMBL/GenBank/DDBJ whole genome shotgun (WGS) entry which is preliminary data.</text>
</comment>
<dbReference type="Pfam" id="PF13617">
    <property type="entry name" value="Lipoprotein_19"/>
    <property type="match status" value="1"/>
</dbReference>
<dbReference type="RefSeq" id="WP_380888817.1">
    <property type="nucleotide sequence ID" value="NZ_JBHUDY010000001.1"/>
</dbReference>
<protein>
    <submittedName>
        <fullName evidence="1">YnbE family lipoprotein</fullName>
    </submittedName>
</protein>
<reference evidence="2" key="1">
    <citation type="journal article" date="2019" name="Int. J. Syst. Evol. Microbiol.">
        <title>The Global Catalogue of Microorganisms (GCM) 10K type strain sequencing project: providing services to taxonomists for standard genome sequencing and annotation.</title>
        <authorList>
            <consortium name="The Broad Institute Genomics Platform"/>
            <consortium name="The Broad Institute Genome Sequencing Center for Infectious Disease"/>
            <person name="Wu L."/>
            <person name="Ma J."/>
        </authorList>
    </citation>
    <scope>NUCLEOTIDE SEQUENCE [LARGE SCALE GENOMIC DNA]</scope>
    <source>
        <strain evidence="2">CGMCC 1.16275</strain>
    </source>
</reference>
<gene>
    <name evidence="1" type="ORF">ACFSCW_09965</name>
</gene>